<evidence type="ECO:0000259" key="12">
    <source>
        <dbReference type="PROSITE" id="PS50929"/>
    </source>
</evidence>
<dbReference type="InterPro" id="IPR017871">
    <property type="entry name" value="ABC_transporter-like_CS"/>
</dbReference>
<dbReference type="InterPro" id="IPR044726">
    <property type="entry name" value="ABCC_6TM_D2"/>
</dbReference>
<dbReference type="Pfam" id="PF00664">
    <property type="entry name" value="ABC_membrane"/>
    <property type="match status" value="2"/>
</dbReference>
<evidence type="ECO:0000256" key="2">
    <source>
        <dbReference type="ARBA" id="ARBA00009726"/>
    </source>
</evidence>
<gene>
    <name evidence="14" type="primary">Aste57867_14528</name>
    <name evidence="13" type="ORF">As57867_014474</name>
    <name evidence="14" type="ORF">ASTE57867_14528</name>
</gene>
<keyword evidence="3" id="KW-0813">Transport</keyword>
<dbReference type="InterPro" id="IPR036640">
    <property type="entry name" value="ABC1_TM_sf"/>
</dbReference>
<evidence type="ECO:0000313" key="15">
    <source>
        <dbReference type="Proteomes" id="UP000332933"/>
    </source>
</evidence>
<dbReference type="GO" id="GO:0016887">
    <property type="term" value="F:ATP hydrolysis activity"/>
    <property type="evidence" value="ECO:0007669"/>
    <property type="project" value="InterPro"/>
</dbReference>
<feature type="transmembrane region" description="Helical" evidence="10">
    <location>
        <begin position="236"/>
        <end position="260"/>
    </location>
</feature>
<reference evidence="14 15" key="1">
    <citation type="submission" date="2019-03" db="EMBL/GenBank/DDBJ databases">
        <authorList>
            <person name="Gaulin E."/>
            <person name="Dumas B."/>
        </authorList>
    </citation>
    <scope>NUCLEOTIDE SEQUENCE [LARGE SCALE GENOMIC DNA]</scope>
    <source>
        <strain evidence="14">CBS 568.67</strain>
    </source>
</reference>
<organism evidence="14 15">
    <name type="scientific">Aphanomyces stellatus</name>
    <dbReference type="NCBI Taxonomy" id="120398"/>
    <lineage>
        <taxon>Eukaryota</taxon>
        <taxon>Sar</taxon>
        <taxon>Stramenopiles</taxon>
        <taxon>Oomycota</taxon>
        <taxon>Saprolegniomycetes</taxon>
        <taxon>Saprolegniales</taxon>
        <taxon>Verrucalvaceae</taxon>
        <taxon>Aphanomyces</taxon>
    </lineage>
</organism>
<dbReference type="CDD" id="cd03250">
    <property type="entry name" value="ABCC_MRP_domain1"/>
    <property type="match status" value="1"/>
</dbReference>
<dbReference type="Pfam" id="PF00005">
    <property type="entry name" value="ABC_tran"/>
    <property type="match status" value="2"/>
</dbReference>
<dbReference type="Proteomes" id="UP000332933">
    <property type="component" value="Unassembled WGS sequence"/>
</dbReference>
<dbReference type="FunFam" id="1.20.1560.10:FF:000013">
    <property type="entry name" value="ABC transporter C family member 2"/>
    <property type="match status" value="1"/>
</dbReference>
<dbReference type="CDD" id="cd03244">
    <property type="entry name" value="ABCC_MRP_domain2"/>
    <property type="match status" value="1"/>
</dbReference>
<dbReference type="FunFam" id="3.40.50.300:FF:000610">
    <property type="entry name" value="Multidrug resistance-associated ABC transporter"/>
    <property type="match status" value="1"/>
</dbReference>
<dbReference type="InterPro" id="IPR044746">
    <property type="entry name" value="ABCC_6TM_D1"/>
</dbReference>
<dbReference type="PANTHER" id="PTHR24223:SF443">
    <property type="entry name" value="MULTIDRUG-RESISTANCE LIKE PROTEIN 1, ISOFORM I"/>
    <property type="match status" value="1"/>
</dbReference>
<dbReference type="EMBL" id="CAADRA010005567">
    <property type="protein sequence ID" value="VFT91350.1"/>
    <property type="molecule type" value="Genomic_DNA"/>
</dbReference>
<dbReference type="InterPro" id="IPR050173">
    <property type="entry name" value="ABC_transporter_C-like"/>
</dbReference>
<dbReference type="InterPro" id="IPR003439">
    <property type="entry name" value="ABC_transporter-like_ATP-bd"/>
</dbReference>
<evidence type="ECO:0000256" key="1">
    <source>
        <dbReference type="ARBA" id="ARBA00004128"/>
    </source>
</evidence>
<evidence type="ECO:0000313" key="14">
    <source>
        <dbReference type="EMBL" id="VFT91350.1"/>
    </source>
</evidence>
<feature type="domain" description="ABC transporter" evidence="11">
    <location>
        <begin position="421"/>
        <end position="645"/>
    </location>
</feature>
<dbReference type="GO" id="GO:0140359">
    <property type="term" value="F:ABC-type transporter activity"/>
    <property type="evidence" value="ECO:0007669"/>
    <property type="project" value="InterPro"/>
</dbReference>
<feature type="transmembrane region" description="Helical" evidence="10">
    <location>
        <begin position="994"/>
        <end position="1017"/>
    </location>
</feature>
<keyword evidence="9 10" id="KW-0472">Membrane</keyword>
<feature type="transmembrane region" description="Helical" evidence="10">
    <location>
        <begin position="132"/>
        <end position="152"/>
    </location>
</feature>
<feature type="transmembrane region" description="Helical" evidence="10">
    <location>
        <begin position="197"/>
        <end position="230"/>
    </location>
</feature>
<keyword evidence="4 10" id="KW-0812">Transmembrane</keyword>
<dbReference type="InterPro" id="IPR027417">
    <property type="entry name" value="P-loop_NTPase"/>
</dbReference>
<dbReference type="PROSITE" id="PS00211">
    <property type="entry name" value="ABC_TRANSPORTER_1"/>
    <property type="match status" value="1"/>
</dbReference>
<dbReference type="Gene3D" id="3.40.50.300">
    <property type="entry name" value="P-loop containing nucleotide triphosphate hydrolases"/>
    <property type="match status" value="2"/>
</dbReference>
<dbReference type="GO" id="GO:0005524">
    <property type="term" value="F:ATP binding"/>
    <property type="evidence" value="ECO:0007669"/>
    <property type="project" value="UniProtKB-KW"/>
</dbReference>
<evidence type="ECO:0000256" key="7">
    <source>
        <dbReference type="ARBA" id="ARBA00022840"/>
    </source>
</evidence>
<evidence type="ECO:0000256" key="6">
    <source>
        <dbReference type="ARBA" id="ARBA00022741"/>
    </source>
</evidence>
<dbReference type="GO" id="GO:0005774">
    <property type="term" value="C:vacuolar membrane"/>
    <property type="evidence" value="ECO:0007669"/>
    <property type="project" value="UniProtKB-SubCell"/>
</dbReference>
<evidence type="ECO:0000256" key="5">
    <source>
        <dbReference type="ARBA" id="ARBA00022737"/>
    </source>
</evidence>
<comment type="similarity">
    <text evidence="2">Belongs to the ABC transporter superfamily. ABCC family. Conjugate transporter (TC 3.A.1.208) subfamily.</text>
</comment>
<dbReference type="FunFam" id="3.40.50.300:FF:000997">
    <property type="entry name" value="Multidrug resistance-associated protein 1"/>
    <property type="match status" value="1"/>
</dbReference>
<dbReference type="EMBL" id="VJMH01005546">
    <property type="protein sequence ID" value="KAF0694611.1"/>
    <property type="molecule type" value="Genomic_DNA"/>
</dbReference>
<evidence type="ECO:0000256" key="4">
    <source>
        <dbReference type="ARBA" id="ARBA00022692"/>
    </source>
</evidence>
<dbReference type="PROSITE" id="PS50893">
    <property type="entry name" value="ABC_TRANSPORTER_2"/>
    <property type="match status" value="2"/>
</dbReference>
<feature type="domain" description="ABC transmembrane type-1" evidence="12">
    <location>
        <begin position="736"/>
        <end position="1021"/>
    </location>
</feature>
<evidence type="ECO:0000313" key="13">
    <source>
        <dbReference type="EMBL" id="KAF0694611.1"/>
    </source>
</evidence>
<keyword evidence="8 10" id="KW-1133">Transmembrane helix</keyword>
<dbReference type="SUPFAM" id="SSF90123">
    <property type="entry name" value="ABC transporter transmembrane region"/>
    <property type="match status" value="2"/>
</dbReference>
<reference evidence="13" key="2">
    <citation type="submission" date="2019-06" db="EMBL/GenBank/DDBJ databases">
        <title>Genomics analysis of Aphanomyces spp. identifies a new class of oomycete effector associated with host adaptation.</title>
        <authorList>
            <person name="Gaulin E."/>
        </authorList>
    </citation>
    <scope>NUCLEOTIDE SEQUENCE</scope>
    <source>
        <strain evidence="13">CBS 578.67</strain>
    </source>
</reference>
<dbReference type="PANTHER" id="PTHR24223">
    <property type="entry name" value="ATP-BINDING CASSETTE SUB-FAMILY C"/>
    <property type="match status" value="1"/>
</dbReference>
<keyword evidence="5" id="KW-0677">Repeat</keyword>
<evidence type="ECO:0000256" key="8">
    <source>
        <dbReference type="ARBA" id="ARBA00022989"/>
    </source>
</evidence>
<proteinExistence type="inferred from homology"/>
<dbReference type="Gene3D" id="1.20.1560.10">
    <property type="entry name" value="ABC transporter type 1, transmembrane domain"/>
    <property type="match status" value="2"/>
</dbReference>
<accession>A0A485L0Y7</accession>
<dbReference type="OrthoDB" id="6500128at2759"/>
<protein>
    <submittedName>
        <fullName evidence="14">Aste57867_14528 protein</fullName>
    </submittedName>
</protein>
<feature type="transmembrane region" description="Helical" evidence="10">
    <location>
        <begin position="314"/>
        <end position="337"/>
    </location>
</feature>
<evidence type="ECO:0000256" key="10">
    <source>
        <dbReference type="SAM" id="Phobius"/>
    </source>
</evidence>
<feature type="transmembrane region" description="Helical" evidence="10">
    <location>
        <begin position="780"/>
        <end position="803"/>
    </location>
</feature>
<dbReference type="InterPro" id="IPR011527">
    <property type="entry name" value="ABC1_TM_dom"/>
</dbReference>
<dbReference type="PROSITE" id="PS50929">
    <property type="entry name" value="ABC_TM1F"/>
    <property type="match status" value="2"/>
</dbReference>
<keyword evidence="7" id="KW-0067">ATP-binding</keyword>
<dbReference type="CDD" id="cd18580">
    <property type="entry name" value="ABC_6TM_ABCC_D2"/>
    <property type="match status" value="1"/>
</dbReference>
<feature type="transmembrane region" description="Helical" evidence="10">
    <location>
        <begin position="970"/>
        <end position="987"/>
    </location>
</feature>
<keyword evidence="6" id="KW-0547">Nucleotide-binding</keyword>
<sequence length="1306" mass="143826">MASLTTQYIGLASPGGGRDKLGSHPLDRASLFGKAAFSWANSLISLGNARQLTPDDVWKLQDSNKVAPLLARFQETYERKNRGILRAFFSIYGKQLVLVGCMQLLSAGCDMYGPAYVLPQIIKTVQHKPMDWTTGVLLALSLYGVQVVNALLKVHMGFINNVMGIQFSACLRSMIFQKSLKLSAAARKEKNAGDIANMFSVDVIQVMGFSLGLNNVWIVPFQMFITLYLIQLQVGWAVYIGLIVLVLILLVSLLFGTIIGKSQTRILTAKDDRMNVISEFFGAIQIIKFNAWEEKFAAKVVDLRNRELGAILTFVKSLLVLVTSMYTAPVIITVVVFATYSMWMGRLLTVSVVFTTVALFKTLQQSFMSLPSTFVNMLQALVSAKRIGAVLDMEEIDLDNVATAESDLDLAKTFGQTETVVAISDGTFAWGADKVPLFEHLNWTVQRGEFVVVHGGVGAGKSSLCSILLGEMKKTHGSVFVAGRVAYFAQQSWMQNATIRENILFAKPYDAAKYRKVLDACALTMDLAALPAGDRTEIGLKGVNLSGGQKARISLARACYSDADIFFFDAPLAALDAIVANQVFQKCFLGLLKDKTVILVTHNPDVIESPAINRSFLLQDGVLVESTHDKPRIRPDDADIVVSPLRARRGYWEDVDESQWTAPPVSRTNDLLISPSAQTPHAALWGAADIWTPRVQSAANIVHASLVVEEGRAEGRVSKAVVMGYVRAIGGWQGIFVMLFSTAATEGIRVGSDMWLSHWSNQAETKSDAEFRSLTNSSMLVYSALSLGMCILTVIQLSTVYMYGLRGSKTLFMEMLASVMQAPMRFFDTNPIGRILNRFGDDIFQCDIQIPMAFAPMLVETASALNKLVTTVAIVQYMGILIPPLMYVYVKLGSYYLAPLRELNRIKKTTLSPLLSLVSQSVEGTVTIRAFGDKYQRRFYRLHDQAIETYSASCFAAITLNQWFSLRVQLISNTIVLAILMGAIIMNNRLSAGVIGLAISYGLAIPANLASLVGMWANLEAALIAPERIHEYANVPSEGQRTTPLVLEAAWPAHGQIEFDDVSFRYKPEDPLVLKHVSFSVRGGEKIGVVGRTGAGKSSLMMTLFRINEVATGTIKIDGVDIAAVGLKRLRSSLAIIPQNPVLFKGTLRNYMDPFDEFTDEQLWVALRKVNLTTRVSSDDLKLLQPVEENGENFSVGERQMLCLARALLRKAKVVVLDEATAAIDHDTDQLLQKVIRDEFSNSTVMTIAHRLDTVLDYDRIFVLDAGELVQSDSPRALFDRASGIFFDMITDGGYADRLNQATSEL</sequence>
<feature type="domain" description="ABC transporter" evidence="11">
    <location>
        <begin position="1057"/>
        <end position="1291"/>
    </location>
</feature>
<keyword evidence="15" id="KW-1185">Reference proteome</keyword>
<feature type="transmembrane region" description="Helical" evidence="10">
    <location>
        <begin position="874"/>
        <end position="898"/>
    </location>
</feature>
<name>A0A485L0Y7_9STRA</name>
<dbReference type="InterPro" id="IPR003593">
    <property type="entry name" value="AAA+_ATPase"/>
</dbReference>
<evidence type="ECO:0000256" key="9">
    <source>
        <dbReference type="ARBA" id="ARBA00023136"/>
    </source>
</evidence>
<dbReference type="CDD" id="cd18579">
    <property type="entry name" value="ABC_6TM_ABCC_D1"/>
    <property type="match status" value="1"/>
</dbReference>
<evidence type="ECO:0000256" key="3">
    <source>
        <dbReference type="ARBA" id="ARBA00022448"/>
    </source>
</evidence>
<evidence type="ECO:0000259" key="11">
    <source>
        <dbReference type="PROSITE" id="PS50893"/>
    </source>
</evidence>
<dbReference type="SUPFAM" id="SSF52540">
    <property type="entry name" value="P-loop containing nucleoside triphosphate hydrolases"/>
    <property type="match status" value="2"/>
</dbReference>
<comment type="subcellular location">
    <subcellularLocation>
        <location evidence="1">Vacuole membrane</location>
        <topology evidence="1">Multi-pass membrane protein</topology>
    </subcellularLocation>
</comment>
<dbReference type="SMART" id="SM00382">
    <property type="entry name" value="AAA"/>
    <property type="match status" value="2"/>
</dbReference>
<feature type="domain" description="ABC transmembrane type-1" evidence="12">
    <location>
        <begin position="97"/>
        <end position="379"/>
    </location>
</feature>